<dbReference type="GO" id="GO:0005524">
    <property type="term" value="F:ATP binding"/>
    <property type="evidence" value="ECO:0007669"/>
    <property type="project" value="InterPro"/>
</dbReference>
<dbReference type="FunFam" id="3.40.850.10:FF:000201">
    <property type="entry name" value="Uncharacterized protein"/>
    <property type="match status" value="1"/>
</dbReference>
<dbReference type="PROSITE" id="PS50067">
    <property type="entry name" value="KINESIN_MOTOR_2"/>
    <property type="match status" value="1"/>
</dbReference>
<comment type="caution">
    <text evidence="4">The sequence shown here is derived from an EMBL/GenBank/DDBJ whole genome shotgun (WGS) entry which is preliminary data.</text>
</comment>
<dbReference type="InterPro" id="IPR001752">
    <property type="entry name" value="Kinesin_motor_dom"/>
</dbReference>
<dbReference type="Proteomes" id="UP000288805">
    <property type="component" value="Unassembled WGS sequence"/>
</dbReference>
<organism evidence="4 5">
    <name type="scientific">Vitis vinifera</name>
    <name type="common">Grape</name>
    <dbReference type="NCBI Taxonomy" id="29760"/>
    <lineage>
        <taxon>Eukaryota</taxon>
        <taxon>Viridiplantae</taxon>
        <taxon>Streptophyta</taxon>
        <taxon>Embryophyta</taxon>
        <taxon>Tracheophyta</taxon>
        <taxon>Spermatophyta</taxon>
        <taxon>Magnoliopsida</taxon>
        <taxon>eudicotyledons</taxon>
        <taxon>Gunneridae</taxon>
        <taxon>Pentapetalae</taxon>
        <taxon>rosids</taxon>
        <taxon>Vitales</taxon>
        <taxon>Vitaceae</taxon>
        <taxon>Viteae</taxon>
        <taxon>Vitis</taxon>
    </lineage>
</organism>
<evidence type="ECO:0000256" key="1">
    <source>
        <dbReference type="ARBA" id="ARBA00023175"/>
    </source>
</evidence>
<sequence>METRFCAPRSLIKTVNLEKKLLFILMIKKPVAESVTSWTRFLAHMTTIGKTYTMQGTDEILSLMPLTMSAVLTLCRSTTNTAEMSYYEVYMDRCYDLLEVKAKEIAILDDKDGQIHLKGLSHVPISSMSEFYEVFSRGIQRRKVAHVGLNDVSSRSHGVLVISISTPCDDGSGAVITWKLNLIDLAGNEDNRRTYNEGIRLQESAKINQSLFVLSNVIYALNNNKPRVPYRENKLTWILQDSLGRTSRALMVACLNPGEYQEYVHMVNLAARSRHISNSVPSAQKQDTPNVKVDMEAKLRACLESKGKTKSAQRMRAFGSPLMRKAPSSLSSLKKPCPCHSSTKAKAITNQGASNAKERVLSVQHINLFYNGDSVDSGTERFNFAAENNTNNTEEEFKAGGDGSASETNTILPDDALANDKKILKLIEEFFYFEGLSICSTDWYSLEQLARGLKSFGLKTTFEDVFPVGATSVKEYLYLLQLSRVLMIVWALRHLVVLTKLIFLNEIGNTSQIVTEHTIFDHKWRLVFNKSETPESDSTILTKEHFSEI</sequence>
<dbReference type="PRINTS" id="PR00380">
    <property type="entry name" value="KINESINHEAVY"/>
</dbReference>
<evidence type="ECO:0000259" key="3">
    <source>
        <dbReference type="PROSITE" id="PS50067"/>
    </source>
</evidence>
<dbReference type="PANTHER" id="PTHR47969">
    <property type="entry name" value="CHROMOSOME-ASSOCIATED KINESIN KIF4A-RELATED"/>
    <property type="match status" value="1"/>
</dbReference>
<dbReference type="GO" id="GO:0008017">
    <property type="term" value="F:microtubule binding"/>
    <property type="evidence" value="ECO:0007669"/>
    <property type="project" value="InterPro"/>
</dbReference>
<dbReference type="InterPro" id="IPR027640">
    <property type="entry name" value="Kinesin-like_fam"/>
</dbReference>
<dbReference type="PANTHER" id="PTHR47969:SF9">
    <property type="entry name" value="KINESIN-LIKE PROTEIN"/>
    <property type="match status" value="1"/>
</dbReference>
<dbReference type="EMBL" id="QGNW01000735">
    <property type="protein sequence ID" value="RVW63664.1"/>
    <property type="molecule type" value="Genomic_DNA"/>
</dbReference>
<comment type="similarity">
    <text evidence="2">Belongs to the TRAFAC class myosin-kinesin ATPase superfamily. Kinesin family.</text>
</comment>
<comment type="caution">
    <text evidence="2">Lacks conserved residue(s) required for the propagation of feature annotation.</text>
</comment>
<dbReference type="GO" id="GO:0007018">
    <property type="term" value="P:microtubule-based movement"/>
    <property type="evidence" value="ECO:0007669"/>
    <property type="project" value="InterPro"/>
</dbReference>
<dbReference type="SUPFAM" id="SSF52540">
    <property type="entry name" value="P-loop containing nucleoside triphosphate hydrolases"/>
    <property type="match status" value="1"/>
</dbReference>
<dbReference type="Gene3D" id="3.40.850.10">
    <property type="entry name" value="Kinesin motor domain"/>
    <property type="match status" value="1"/>
</dbReference>
<accession>A0A438FUP4</accession>
<name>A0A438FUP4_VITVI</name>
<evidence type="ECO:0000313" key="4">
    <source>
        <dbReference type="EMBL" id="RVW63664.1"/>
    </source>
</evidence>
<protein>
    <submittedName>
        <fullName evidence="4">Kinesin-like protein KIN-10B</fullName>
    </submittedName>
</protein>
<reference evidence="4 5" key="1">
    <citation type="journal article" date="2018" name="PLoS Genet.">
        <title>Population sequencing reveals clonal diversity and ancestral inbreeding in the grapevine cultivar Chardonnay.</title>
        <authorList>
            <person name="Roach M.J."/>
            <person name="Johnson D.L."/>
            <person name="Bohlmann J."/>
            <person name="van Vuuren H.J."/>
            <person name="Jones S.J."/>
            <person name="Pretorius I.S."/>
            <person name="Schmidt S.A."/>
            <person name="Borneman A.R."/>
        </authorList>
    </citation>
    <scope>NUCLEOTIDE SEQUENCE [LARGE SCALE GENOMIC DNA]</scope>
    <source>
        <strain evidence="5">cv. Chardonnay</strain>
        <tissue evidence="4">Leaf</tissue>
    </source>
</reference>
<gene>
    <name evidence="4" type="primary">KIN10B_0</name>
    <name evidence="4" type="ORF">CK203_056938</name>
</gene>
<keyword evidence="1" id="KW-0505">Motor protein</keyword>
<proteinExistence type="inferred from homology"/>
<evidence type="ECO:0000313" key="5">
    <source>
        <dbReference type="Proteomes" id="UP000288805"/>
    </source>
</evidence>
<feature type="domain" description="Kinesin motor" evidence="3">
    <location>
        <begin position="49"/>
        <end position="276"/>
    </location>
</feature>
<dbReference type="InterPro" id="IPR036961">
    <property type="entry name" value="Kinesin_motor_dom_sf"/>
</dbReference>
<evidence type="ECO:0000256" key="2">
    <source>
        <dbReference type="PROSITE-ProRule" id="PRU00283"/>
    </source>
</evidence>
<dbReference type="Pfam" id="PF00225">
    <property type="entry name" value="Kinesin"/>
    <property type="match status" value="1"/>
</dbReference>
<dbReference type="SMART" id="SM00129">
    <property type="entry name" value="KISc"/>
    <property type="match status" value="1"/>
</dbReference>
<dbReference type="AlphaFoldDB" id="A0A438FUP4"/>
<dbReference type="InterPro" id="IPR027417">
    <property type="entry name" value="P-loop_NTPase"/>
</dbReference>
<dbReference type="GO" id="GO:0003777">
    <property type="term" value="F:microtubule motor activity"/>
    <property type="evidence" value="ECO:0007669"/>
    <property type="project" value="InterPro"/>
</dbReference>